<feature type="non-terminal residue" evidence="1">
    <location>
        <position position="43"/>
    </location>
</feature>
<dbReference type="AlphaFoldDB" id="X1ISR2"/>
<gene>
    <name evidence="1" type="ORF">S03H2_33111</name>
</gene>
<sequence length="43" mass="5047">MSNNEELIKQAKIEEIAKKGVEIYEKIKKNYEPQHNGKFLAIE</sequence>
<accession>X1ISR2</accession>
<dbReference type="EMBL" id="BARU01020141">
    <property type="protein sequence ID" value="GAH60558.1"/>
    <property type="molecule type" value="Genomic_DNA"/>
</dbReference>
<organism evidence="1">
    <name type="scientific">marine sediment metagenome</name>
    <dbReference type="NCBI Taxonomy" id="412755"/>
    <lineage>
        <taxon>unclassified sequences</taxon>
        <taxon>metagenomes</taxon>
        <taxon>ecological metagenomes</taxon>
    </lineage>
</organism>
<protein>
    <submittedName>
        <fullName evidence="1">Uncharacterized protein</fullName>
    </submittedName>
</protein>
<proteinExistence type="predicted"/>
<evidence type="ECO:0000313" key="1">
    <source>
        <dbReference type="EMBL" id="GAH60558.1"/>
    </source>
</evidence>
<reference evidence="1" key="1">
    <citation type="journal article" date="2014" name="Front. Microbiol.">
        <title>High frequency of phylogenetically diverse reductive dehalogenase-homologous genes in deep subseafloor sedimentary metagenomes.</title>
        <authorList>
            <person name="Kawai M."/>
            <person name="Futagami T."/>
            <person name="Toyoda A."/>
            <person name="Takaki Y."/>
            <person name="Nishi S."/>
            <person name="Hori S."/>
            <person name="Arai W."/>
            <person name="Tsubouchi T."/>
            <person name="Morono Y."/>
            <person name="Uchiyama I."/>
            <person name="Ito T."/>
            <person name="Fujiyama A."/>
            <person name="Inagaki F."/>
            <person name="Takami H."/>
        </authorList>
    </citation>
    <scope>NUCLEOTIDE SEQUENCE</scope>
    <source>
        <strain evidence="1">Expedition CK06-06</strain>
    </source>
</reference>
<name>X1ISR2_9ZZZZ</name>
<comment type="caution">
    <text evidence="1">The sequence shown here is derived from an EMBL/GenBank/DDBJ whole genome shotgun (WGS) entry which is preliminary data.</text>
</comment>